<proteinExistence type="predicted"/>
<dbReference type="EMBL" id="JAUUTY010000006">
    <property type="protein sequence ID" value="KAK1619810.1"/>
    <property type="molecule type" value="Genomic_DNA"/>
</dbReference>
<dbReference type="InterPro" id="IPR005162">
    <property type="entry name" value="Retrotrans_gag_dom"/>
</dbReference>
<name>A0AAD8RFE5_LOLMU</name>
<feature type="domain" description="Retrotransposon gag" evidence="2">
    <location>
        <begin position="207"/>
        <end position="300"/>
    </location>
</feature>
<gene>
    <name evidence="3" type="ORF">QYE76_025327</name>
</gene>
<dbReference type="CDD" id="cd00303">
    <property type="entry name" value="retropepsin_like"/>
    <property type="match status" value="1"/>
</dbReference>
<dbReference type="InterPro" id="IPR032567">
    <property type="entry name" value="RTL1-rel"/>
</dbReference>
<reference evidence="3" key="1">
    <citation type="submission" date="2023-07" db="EMBL/GenBank/DDBJ databases">
        <title>A chromosome-level genome assembly of Lolium multiflorum.</title>
        <authorList>
            <person name="Chen Y."/>
            <person name="Copetti D."/>
            <person name="Kolliker R."/>
            <person name="Studer B."/>
        </authorList>
    </citation>
    <scope>NUCLEOTIDE SEQUENCE</scope>
    <source>
        <strain evidence="3">02402/16</strain>
        <tissue evidence="3">Leaf</tissue>
    </source>
</reference>
<dbReference type="Pfam" id="PF03732">
    <property type="entry name" value="Retrotrans_gag"/>
    <property type="match status" value="1"/>
</dbReference>
<dbReference type="Pfam" id="PF08284">
    <property type="entry name" value="RVP_2"/>
    <property type="match status" value="1"/>
</dbReference>
<feature type="compositionally biased region" description="Basic and acidic residues" evidence="1">
    <location>
        <begin position="335"/>
        <end position="369"/>
    </location>
</feature>
<evidence type="ECO:0000313" key="3">
    <source>
        <dbReference type="EMBL" id="KAK1619810.1"/>
    </source>
</evidence>
<comment type="caution">
    <text evidence="3">The sequence shown here is derived from an EMBL/GenBank/DDBJ whole genome shotgun (WGS) entry which is preliminary data.</text>
</comment>
<evidence type="ECO:0000259" key="2">
    <source>
        <dbReference type="Pfam" id="PF03732"/>
    </source>
</evidence>
<protein>
    <recommendedName>
        <fullName evidence="2">Retrotransposon gag domain-containing protein</fullName>
    </recommendedName>
</protein>
<feature type="region of interest" description="Disordered" evidence="1">
    <location>
        <begin position="333"/>
        <end position="369"/>
    </location>
</feature>
<dbReference type="SUPFAM" id="SSF50630">
    <property type="entry name" value="Acid proteases"/>
    <property type="match status" value="1"/>
</dbReference>
<dbReference type="PANTHER" id="PTHR15503">
    <property type="entry name" value="LDOC1 RELATED"/>
    <property type="match status" value="1"/>
</dbReference>
<dbReference type="Proteomes" id="UP001231189">
    <property type="component" value="Unassembled WGS sequence"/>
</dbReference>
<feature type="region of interest" description="Disordered" evidence="1">
    <location>
        <begin position="83"/>
        <end position="106"/>
    </location>
</feature>
<dbReference type="AlphaFoldDB" id="A0AAD8RFE5"/>
<accession>A0AAD8RFE5</accession>
<keyword evidence="4" id="KW-1185">Reference proteome</keyword>
<dbReference type="PANTHER" id="PTHR15503:SF22">
    <property type="entry name" value="TRANSPOSON TY3-I GAG POLYPROTEIN"/>
    <property type="match status" value="1"/>
</dbReference>
<sequence>MGDLATHSAGLEELLKQVVDRMTAMDLKVDSIHEQMVSNASRADALEARLADVVPPYTAAGTASGKAAVDNSDGVGIHASPHAPSTFSMEAPPMRTAASGSGLGSVDHRDAHLRRGDAVGILGNLSRAPGAGTNPHHQNNSGVHSVSVHHDHEETYDRLECRSRSSSHYSPKMEFPKFDGENPKLWQQECETYFELYHILPALQTRYASLNFKGTAALWLRNVEAKGKIEEWGEMCRLVHEKFGKHKYEQYRRQLRQLKQMGTVAEYVQQFEKLRHQLLLYNPALDESFFIDEFIEGLKPELRSIICLHLPKDLDTASLLAMLQEEELDNLPKAYSDKQYRNTHRTDRPPRDKFGGKPEESKKQEPSKWEDKLDALKSYRRSKGLCFTCGEKYSRTHKCLEQVPLHVIEELMDVLPGSSAFNTDSSDSEPDDLMMLSVVSSAEQGQVGSKSKCTIRLPGTVGKHNLLILVDSGSASSFISQKMVDKLQCSTISMPPMKFTVANGAPMHCVSFVPDFEWTVQGHSFQHSVNVLPLGCYDMILGKDWLDNHSSMWVHWKRQILLIGNAELL</sequence>
<organism evidence="3 4">
    <name type="scientific">Lolium multiflorum</name>
    <name type="common">Italian ryegrass</name>
    <name type="synonym">Lolium perenne subsp. multiflorum</name>
    <dbReference type="NCBI Taxonomy" id="4521"/>
    <lineage>
        <taxon>Eukaryota</taxon>
        <taxon>Viridiplantae</taxon>
        <taxon>Streptophyta</taxon>
        <taxon>Embryophyta</taxon>
        <taxon>Tracheophyta</taxon>
        <taxon>Spermatophyta</taxon>
        <taxon>Magnoliopsida</taxon>
        <taxon>Liliopsida</taxon>
        <taxon>Poales</taxon>
        <taxon>Poaceae</taxon>
        <taxon>BOP clade</taxon>
        <taxon>Pooideae</taxon>
        <taxon>Poodae</taxon>
        <taxon>Poeae</taxon>
        <taxon>Poeae Chloroplast Group 2 (Poeae type)</taxon>
        <taxon>Loliodinae</taxon>
        <taxon>Loliinae</taxon>
        <taxon>Lolium</taxon>
    </lineage>
</organism>
<dbReference type="InterPro" id="IPR021109">
    <property type="entry name" value="Peptidase_aspartic_dom_sf"/>
</dbReference>
<dbReference type="Gene3D" id="2.40.70.10">
    <property type="entry name" value="Acid Proteases"/>
    <property type="match status" value="1"/>
</dbReference>
<evidence type="ECO:0000256" key="1">
    <source>
        <dbReference type="SAM" id="MobiDB-lite"/>
    </source>
</evidence>
<evidence type="ECO:0000313" key="4">
    <source>
        <dbReference type="Proteomes" id="UP001231189"/>
    </source>
</evidence>